<proteinExistence type="predicted"/>
<dbReference type="InterPro" id="IPR002636">
    <property type="entry name" value="DUF29"/>
</dbReference>
<gene>
    <name evidence="1" type="ORF">GPA26_01470</name>
</gene>
<organism evidence="1 2">
    <name type="scientific">Aromatoleum petrolei</name>
    <dbReference type="NCBI Taxonomy" id="76116"/>
    <lineage>
        <taxon>Bacteria</taxon>
        <taxon>Pseudomonadati</taxon>
        <taxon>Pseudomonadota</taxon>
        <taxon>Betaproteobacteria</taxon>
        <taxon>Rhodocyclales</taxon>
        <taxon>Rhodocyclaceae</taxon>
        <taxon>Aromatoleum</taxon>
    </lineage>
</organism>
<evidence type="ECO:0000313" key="2">
    <source>
        <dbReference type="Proteomes" id="UP000652074"/>
    </source>
</evidence>
<keyword evidence="2" id="KW-1185">Reference proteome</keyword>
<dbReference type="EMBL" id="WTVR01000002">
    <property type="protein sequence ID" value="NMF87142.1"/>
    <property type="molecule type" value="Genomic_DNA"/>
</dbReference>
<dbReference type="Pfam" id="PF01724">
    <property type="entry name" value="DUF29"/>
    <property type="match status" value="1"/>
</dbReference>
<dbReference type="Gene3D" id="1.20.1220.20">
    <property type="entry name" value="Uncharcterised protein PF01724"/>
    <property type="match status" value="1"/>
</dbReference>
<comment type="caution">
    <text evidence="1">The sequence shown here is derived from an EMBL/GenBank/DDBJ whole genome shotgun (WGS) entry which is preliminary data.</text>
</comment>
<dbReference type="PANTHER" id="PTHR34235">
    <property type="entry name" value="SLR1203 PROTEIN-RELATED"/>
    <property type="match status" value="1"/>
</dbReference>
<protein>
    <submittedName>
        <fullName evidence="1">DUF29 family protein</fullName>
    </submittedName>
</protein>
<name>A0ABX1MGR5_9RHOO</name>
<dbReference type="Proteomes" id="UP000652074">
    <property type="component" value="Unassembled WGS sequence"/>
</dbReference>
<reference evidence="1 2" key="1">
    <citation type="submission" date="2019-12" db="EMBL/GenBank/DDBJ databases">
        <title>Comparative genomics gives insights into the taxonomy of the Azoarcus-Aromatoleum group and reveals separate origins of nif in the plant-associated Azoarcus and non-plant-associated Aromatoleum sub-groups.</title>
        <authorList>
            <person name="Lafos M."/>
            <person name="Maluk M."/>
            <person name="Batista M."/>
            <person name="Junghare M."/>
            <person name="Carmona M."/>
            <person name="Faoro H."/>
            <person name="Cruz L.M."/>
            <person name="Battistoni F."/>
            <person name="De Souza E."/>
            <person name="Pedrosa F."/>
            <person name="Chen W.-M."/>
            <person name="Poole P.S."/>
            <person name="Dixon R.A."/>
            <person name="James E.K."/>
        </authorList>
    </citation>
    <scope>NUCLEOTIDE SEQUENCE [LARGE SCALE GENOMIC DNA]</scope>
    <source>
        <strain evidence="1 2">ToN1</strain>
    </source>
</reference>
<dbReference type="RefSeq" id="WP_169204593.1">
    <property type="nucleotide sequence ID" value="NZ_CP059560.1"/>
</dbReference>
<accession>A0ABX1MGR5</accession>
<sequence>MSAYDDDFAAWAAEQAQMLRNGQLAQLDTGHIAEELESLARRERRALATCMSGLLAQLLAGQYQPERQTAVWHATIRAERREIRQLLEESPSLTENLSAPRWRDMVWSSAFAEVVEETGLDGLPATCPWSLVEEVLAEEWLPS</sequence>
<evidence type="ECO:0000313" key="1">
    <source>
        <dbReference type="EMBL" id="NMF87142.1"/>
    </source>
</evidence>